<sequence length="306" mass="31902">MTNDSRRRAAAAAVLTGALVASCAGGQMHTPESSSPAPAASQAVGPQYDSVHVYVAPGQLDAFVRSWLATFGGSAKPQAVVTVTPTPSQTKSQLILSPVGTISAFEFTTAVPYPFGAERTGWLMADFDAGVQQARNAGAAVVVEPFPDPIGRDTVIEFPGGVNAQLYWHTTAPSYPPLASVPDNRIYLPAARADQFLKSYLQFTHGRLDADAAAADGVLIGKPGTTFRRIHLTSPFGDTLIAVTDGQLPYPYGRELAGYRVADVSAVVAKAVAAGATVLSAPVRSGSTTSAMLQWPGGYIAELHSD</sequence>
<accession>A0ABM7I905</accession>
<dbReference type="InterPro" id="IPR029068">
    <property type="entry name" value="Glyas_Bleomycin-R_OHBP_Dase"/>
</dbReference>
<keyword evidence="3" id="KW-1185">Reference proteome</keyword>
<reference evidence="2 3" key="1">
    <citation type="journal article" date="2019" name="Emerg. Microbes Infect.">
        <title>Comprehensive subspecies identification of 175 nontuberculous mycobacteria species based on 7547 genomic profiles.</title>
        <authorList>
            <person name="Matsumoto Y."/>
            <person name="Kinjo T."/>
            <person name="Motooka D."/>
            <person name="Nabeya D."/>
            <person name="Jung N."/>
            <person name="Uechi K."/>
            <person name="Horii T."/>
            <person name="Iida T."/>
            <person name="Fujita J."/>
            <person name="Nakamura S."/>
        </authorList>
    </citation>
    <scope>NUCLEOTIDE SEQUENCE [LARGE SCALE GENOMIC DNA]</scope>
    <source>
        <strain evidence="2 3">JCM 15296</strain>
    </source>
</reference>
<proteinExistence type="predicted"/>
<organism evidence="2 3">
    <name type="scientific">Mycolicibacterium aubagnense</name>
    <dbReference type="NCBI Taxonomy" id="319707"/>
    <lineage>
        <taxon>Bacteria</taxon>
        <taxon>Bacillati</taxon>
        <taxon>Actinomycetota</taxon>
        <taxon>Actinomycetes</taxon>
        <taxon>Mycobacteriales</taxon>
        <taxon>Mycobacteriaceae</taxon>
        <taxon>Mycolicibacterium</taxon>
    </lineage>
</organism>
<dbReference type="RefSeq" id="WP_197907909.1">
    <property type="nucleotide sequence ID" value="NZ_POTN01000037.1"/>
</dbReference>
<protein>
    <recommendedName>
        <fullName evidence="4">Glyoxalase</fullName>
    </recommendedName>
</protein>
<dbReference type="EMBL" id="AP022577">
    <property type="protein sequence ID" value="BBX83177.1"/>
    <property type="molecule type" value="Genomic_DNA"/>
</dbReference>
<dbReference type="PROSITE" id="PS51257">
    <property type="entry name" value="PROKAR_LIPOPROTEIN"/>
    <property type="match status" value="1"/>
</dbReference>
<feature type="signal peptide" evidence="1">
    <location>
        <begin position="1"/>
        <end position="23"/>
    </location>
</feature>
<evidence type="ECO:0008006" key="4">
    <source>
        <dbReference type="Google" id="ProtNLM"/>
    </source>
</evidence>
<dbReference type="Proteomes" id="UP000465609">
    <property type="component" value="Chromosome"/>
</dbReference>
<dbReference type="SUPFAM" id="SSF54593">
    <property type="entry name" value="Glyoxalase/Bleomycin resistance protein/Dihydroxybiphenyl dioxygenase"/>
    <property type="match status" value="2"/>
</dbReference>
<name>A0ABM7I905_9MYCO</name>
<dbReference type="Gene3D" id="3.10.180.10">
    <property type="entry name" value="2,3-Dihydroxybiphenyl 1,2-Dioxygenase, domain 1"/>
    <property type="match status" value="1"/>
</dbReference>
<evidence type="ECO:0000313" key="3">
    <source>
        <dbReference type="Proteomes" id="UP000465609"/>
    </source>
</evidence>
<keyword evidence="1" id="KW-0732">Signal</keyword>
<evidence type="ECO:0000313" key="2">
    <source>
        <dbReference type="EMBL" id="BBX83177.1"/>
    </source>
</evidence>
<gene>
    <name evidence="2" type="ORF">MAUB_10500</name>
</gene>
<feature type="chain" id="PRO_5045114336" description="Glyoxalase" evidence="1">
    <location>
        <begin position="24"/>
        <end position="306"/>
    </location>
</feature>
<evidence type="ECO:0000256" key="1">
    <source>
        <dbReference type="SAM" id="SignalP"/>
    </source>
</evidence>